<evidence type="ECO:0000256" key="8">
    <source>
        <dbReference type="SAM" id="Phobius"/>
    </source>
</evidence>
<feature type="transmembrane region" description="Helical" evidence="8">
    <location>
        <begin position="33"/>
        <end position="54"/>
    </location>
</feature>
<feature type="transmembrane region" description="Helical" evidence="8">
    <location>
        <begin position="60"/>
        <end position="81"/>
    </location>
</feature>
<dbReference type="InterPro" id="IPR004706">
    <property type="entry name" value="Arsenical-R_Acr3"/>
</dbReference>
<dbReference type="Pfam" id="PF01758">
    <property type="entry name" value="SBF"/>
    <property type="match status" value="1"/>
</dbReference>
<evidence type="ECO:0000256" key="1">
    <source>
        <dbReference type="ARBA" id="ARBA00004651"/>
    </source>
</evidence>
<evidence type="ECO:0000256" key="4">
    <source>
        <dbReference type="ARBA" id="ARBA00022475"/>
    </source>
</evidence>
<dbReference type="InterPro" id="IPR002657">
    <property type="entry name" value="BilAc:Na_symport/Acr3"/>
</dbReference>
<comment type="caution">
    <text evidence="9">The sequence shown here is derived from an EMBL/GenBank/DDBJ whole genome shotgun (WGS) entry which is preliminary data.</text>
</comment>
<dbReference type="InterPro" id="IPR038770">
    <property type="entry name" value="Na+/solute_symporter_sf"/>
</dbReference>
<keyword evidence="6 8" id="KW-1133">Transmembrane helix</keyword>
<feature type="transmembrane region" description="Helical" evidence="8">
    <location>
        <begin position="309"/>
        <end position="332"/>
    </location>
</feature>
<evidence type="ECO:0000256" key="6">
    <source>
        <dbReference type="ARBA" id="ARBA00022989"/>
    </source>
</evidence>
<feature type="transmembrane region" description="Helical" evidence="8">
    <location>
        <begin position="251"/>
        <end position="271"/>
    </location>
</feature>
<organism evidence="9 10">
    <name type="scientific">Dietzia cercidiphylli</name>
    <dbReference type="NCBI Taxonomy" id="498199"/>
    <lineage>
        <taxon>Bacteria</taxon>
        <taxon>Bacillati</taxon>
        <taxon>Actinomycetota</taxon>
        <taxon>Actinomycetes</taxon>
        <taxon>Mycobacteriales</taxon>
        <taxon>Dietziaceae</taxon>
        <taxon>Dietzia</taxon>
    </lineage>
</organism>
<reference evidence="9 10" key="1">
    <citation type="journal article" date="2019" name="Int. J. Syst. Evol. Microbiol.">
        <title>The Global Catalogue of Microorganisms (GCM) 10K type strain sequencing project: providing services to taxonomists for standard genome sequencing and annotation.</title>
        <authorList>
            <consortium name="The Broad Institute Genomics Platform"/>
            <consortium name="The Broad Institute Genome Sequencing Center for Infectious Disease"/>
            <person name="Wu L."/>
            <person name="Ma J."/>
        </authorList>
    </citation>
    <scope>NUCLEOTIDE SEQUENCE [LARGE SCALE GENOMIC DNA]</scope>
    <source>
        <strain evidence="9 10">JCM 16002</strain>
    </source>
</reference>
<evidence type="ECO:0000313" key="9">
    <source>
        <dbReference type="EMBL" id="GAA1696036.1"/>
    </source>
</evidence>
<dbReference type="Proteomes" id="UP001500383">
    <property type="component" value="Unassembled WGS sequence"/>
</dbReference>
<evidence type="ECO:0000256" key="5">
    <source>
        <dbReference type="ARBA" id="ARBA00022692"/>
    </source>
</evidence>
<proteinExistence type="inferred from homology"/>
<dbReference type="PANTHER" id="PTHR43057:SF1">
    <property type="entry name" value="ARSENICAL-RESISTANCE PROTEIN 3"/>
    <property type="match status" value="1"/>
</dbReference>
<dbReference type="Gene3D" id="1.20.1530.20">
    <property type="match status" value="1"/>
</dbReference>
<evidence type="ECO:0000313" key="10">
    <source>
        <dbReference type="Proteomes" id="UP001500383"/>
    </source>
</evidence>
<feature type="transmembrane region" description="Helical" evidence="8">
    <location>
        <begin position="176"/>
        <end position="198"/>
    </location>
</feature>
<comment type="similarity">
    <text evidence="2">Belongs to the arsenical resistance-3 (ACR3) (TC 2.A.59) family.</text>
</comment>
<keyword evidence="7 8" id="KW-0472">Membrane</keyword>
<sequence length="347" mass="36952">MVGAAVVSDLEDERGADGVDKRLNRLTLERRQVWIYVAAIAAGLASGSAIPATASMAEVLLWPVLALLLYATFLQVPVLHLISASRDLRFSGVVLLGNFVLMPLIVWAMVSLLPADPAIRLGVLLVLLVPCTDWFIAFTQLAGGDVPRAAAVTPVNLVLQLLLLPLYLLLMAREEVTGLITLNVVAPALLIVAVPLIASTLTQWWVDARPGRLVVRDRWAWAPVPLLAGVVFLVATAQVDTVLGALNVLPVVVPVFVAFLLAAALTAKALAVSFSLPPRQARTLAFGLGTRNSFVVLPLALALPEGFEVAAVVIVAQTLVELLGMIAFLWLIPVVFRTDQRSADGGL</sequence>
<evidence type="ECO:0000256" key="2">
    <source>
        <dbReference type="ARBA" id="ARBA00010110"/>
    </source>
</evidence>
<dbReference type="PANTHER" id="PTHR43057">
    <property type="entry name" value="ARSENITE EFFLUX TRANSPORTER"/>
    <property type="match status" value="1"/>
</dbReference>
<dbReference type="EMBL" id="BAAAQG010000001">
    <property type="protein sequence ID" value="GAA1696036.1"/>
    <property type="molecule type" value="Genomic_DNA"/>
</dbReference>
<feature type="transmembrane region" description="Helical" evidence="8">
    <location>
        <begin position="219"/>
        <end position="239"/>
    </location>
</feature>
<evidence type="ECO:0000256" key="7">
    <source>
        <dbReference type="ARBA" id="ARBA00023136"/>
    </source>
</evidence>
<keyword evidence="5 8" id="KW-0812">Transmembrane</keyword>
<feature type="transmembrane region" description="Helical" evidence="8">
    <location>
        <begin position="93"/>
        <end position="113"/>
    </location>
</feature>
<keyword evidence="4" id="KW-1003">Cell membrane</keyword>
<keyword evidence="10" id="KW-1185">Reference proteome</keyword>
<feature type="transmembrane region" description="Helical" evidence="8">
    <location>
        <begin position="149"/>
        <end position="170"/>
    </location>
</feature>
<name>A0ABN2HZ85_9ACTN</name>
<evidence type="ECO:0000256" key="3">
    <source>
        <dbReference type="ARBA" id="ARBA00022448"/>
    </source>
</evidence>
<gene>
    <name evidence="9" type="ORF">GCM10009831_00020</name>
</gene>
<accession>A0ABN2HZ85</accession>
<keyword evidence="3" id="KW-0813">Transport</keyword>
<feature type="transmembrane region" description="Helical" evidence="8">
    <location>
        <begin position="119"/>
        <end position="137"/>
    </location>
</feature>
<comment type="subcellular location">
    <subcellularLocation>
        <location evidence="1">Cell membrane</location>
        <topology evidence="1">Multi-pass membrane protein</topology>
    </subcellularLocation>
</comment>
<protein>
    <submittedName>
        <fullName evidence="9">Arsenic resistance protein</fullName>
    </submittedName>
</protein>